<keyword evidence="7" id="KW-1185">Reference proteome</keyword>
<keyword evidence="2" id="KW-0175">Coiled coil</keyword>
<evidence type="ECO:0000259" key="5">
    <source>
        <dbReference type="Pfam" id="PF25779"/>
    </source>
</evidence>
<evidence type="ECO:0000256" key="3">
    <source>
        <dbReference type="SAM" id="MobiDB-lite"/>
    </source>
</evidence>
<evidence type="ECO:0000259" key="4">
    <source>
        <dbReference type="Pfam" id="PF07202"/>
    </source>
</evidence>
<feature type="domain" description="CENPJ tubulin-binding region" evidence="5">
    <location>
        <begin position="245"/>
        <end position="303"/>
    </location>
</feature>
<dbReference type="PANTHER" id="PTHR10331:SF27">
    <property type="entry name" value="CENTROMERE PROTEIN J"/>
    <property type="match status" value="1"/>
</dbReference>
<feature type="compositionally biased region" description="Polar residues" evidence="3">
    <location>
        <begin position="590"/>
        <end position="607"/>
    </location>
</feature>
<evidence type="ECO:0000256" key="2">
    <source>
        <dbReference type="SAM" id="Coils"/>
    </source>
</evidence>
<feature type="compositionally biased region" description="Basic and acidic residues" evidence="3">
    <location>
        <begin position="371"/>
        <end position="416"/>
    </location>
</feature>
<dbReference type="EMBL" id="OZ035837">
    <property type="protein sequence ID" value="CAL1581628.1"/>
    <property type="molecule type" value="Genomic_DNA"/>
</dbReference>
<feature type="compositionally biased region" description="Low complexity" evidence="3">
    <location>
        <begin position="20"/>
        <end position="36"/>
    </location>
</feature>
<feature type="compositionally biased region" description="Polar residues" evidence="3">
    <location>
        <begin position="898"/>
        <end position="910"/>
    </location>
</feature>
<feature type="region of interest" description="Disordered" evidence="3">
    <location>
        <begin position="485"/>
        <end position="523"/>
    </location>
</feature>
<feature type="domain" description="Centromere protein J C-terminal" evidence="4">
    <location>
        <begin position="1032"/>
        <end position="1066"/>
    </location>
</feature>
<feature type="coiled-coil region" evidence="2">
    <location>
        <begin position="680"/>
        <end position="731"/>
    </location>
</feature>
<evidence type="ECO:0000313" key="7">
    <source>
        <dbReference type="Proteomes" id="UP001497482"/>
    </source>
</evidence>
<gene>
    <name evidence="6" type="ORF">KC01_LOCUS12371</name>
</gene>
<evidence type="ECO:0000256" key="1">
    <source>
        <dbReference type="ARBA" id="ARBA00005627"/>
    </source>
</evidence>
<dbReference type="InterPro" id="IPR026581">
    <property type="entry name" value="TCP10L/CENPJ"/>
</dbReference>
<feature type="compositionally biased region" description="Low complexity" evidence="3">
    <location>
        <begin position="857"/>
        <end position="874"/>
    </location>
</feature>
<dbReference type="Pfam" id="PF25779">
    <property type="entry name" value="Tubulin-bind_CPAP"/>
    <property type="match status" value="1"/>
</dbReference>
<evidence type="ECO:0008006" key="8">
    <source>
        <dbReference type="Google" id="ProtNLM"/>
    </source>
</evidence>
<dbReference type="Gene3D" id="2.60.450.20">
    <property type="match status" value="1"/>
</dbReference>
<feature type="compositionally biased region" description="Polar residues" evidence="3">
    <location>
        <begin position="305"/>
        <end position="314"/>
    </location>
</feature>
<accession>A0AAV2JY16</accession>
<comment type="similarity">
    <text evidence="1">Belongs to the TCP10 family.</text>
</comment>
<feature type="region of interest" description="Disordered" evidence="3">
    <location>
        <begin position="830"/>
        <end position="884"/>
    </location>
</feature>
<reference evidence="6 7" key="1">
    <citation type="submission" date="2024-04" db="EMBL/GenBank/DDBJ databases">
        <authorList>
            <person name="Waldvogel A.-M."/>
            <person name="Schoenle A."/>
        </authorList>
    </citation>
    <scope>NUCLEOTIDE SEQUENCE [LARGE SCALE GENOMIC DNA]</scope>
</reference>
<dbReference type="Pfam" id="PF07202">
    <property type="entry name" value="Tcp10_C"/>
    <property type="match status" value="3"/>
</dbReference>
<feature type="domain" description="Centromere protein J C-terminal" evidence="4">
    <location>
        <begin position="996"/>
        <end position="1028"/>
    </location>
</feature>
<feature type="compositionally biased region" description="Polar residues" evidence="3">
    <location>
        <begin position="340"/>
        <end position="367"/>
    </location>
</feature>
<dbReference type="AlphaFoldDB" id="A0AAV2JY16"/>
<feature type="region of interest" description="Disordered" evidence="3">
    <location>
        <begin position="896"/>
        <end position="940"/>
    </location>
</feature>
<dbReference type="GO" id="GO:0005813">
    <property type="term" value="C:centrosome"/>
    <property type="evidence" value="ECO:0007669"/>
    <property type="project" value="TreeGrafter"/>
</dbReference>
<feature type="region of interest" description="Disordered" evidence="3">
    <location>
        <begin position="590"/>
        <end position="676"/>
    </location>
</feature>
<dbReference type="Proteomes" id="UP001497482">
    <property type="component" value="Chromosome 15"/>
</dbReference>
<dbReference type="GO" id="GO:0005814">
    <property type="term" value="C:centriole"/>
    <property type="evidence" value="ECO:0007669"/>
    <property type="project" value="TreeGrafter"/>
</dbReference>
<feature type="compositionally biased region" description="Basic and acidic residues" evidence="3">
    <location>
        <begin position="265"/>
        <end position="276"/>
    </location>
</feature>
<feature type="compositionally biased region" description="Basic residues" evidence="3">
    <location>
        <begin position="1"/>
        <end position="12"/>
    </location>
</feature>
<name>A0AAV2JY16_KNICA</name>
<feature type="domain" description="Centromere protein J C-terminal" evidence="4">
    <location>
        <begin position="1070"/>
        <end position="1100"/>
    </location>
</feature>
<protein>
    <recommendedName>
        <fullName evidence="8">Centromere protein J</fullName>
    </recommendedName>
</protein>
<dbReference type="InterPro" id="IPR058029">
    <property type="entry name" value="Tubulin-bd_CENPJ"/>
</dbReference>
<feature type="compositionally biased region" description="Basic and acidic residues" evidence="3">
    <location>
        <begin position="540"/>
        <end position="550"/>
    </location>
</feature>
<feature type="region of interest" description="Disordered" evidence="3">
    <location>
        <begin position="1"/>
        <end position="77"/>
    </location>
</feature>
<dbReference type="InterPro" id="IPR047002">
    <property type="entry name" value="Tcp10_C_sf"/>
</dbReference>
<feature type="region of interest" description="Disordered" evidence="3">
    <location>
        <begin position="183"/>
        <end position="445"/>
    </location>
</feature>
<organism evidence="6 7">
    <name type="scientific">Knipowitschia caucasica</name>
    <name type="common">Caucasian dwarf goby</name>
    <name type="synonym">Pomatoschistus caucasicus</name>
    <dbReference type="NCBI Taxonomy" id="637954"/>
    <lineage>
        <taxon>Eukaryota</taxon>
        <taxon>Metazoa</taxon>
        <taxon>Chordata</taxon>
        <taxon>Craniata</taxon>
        <taxon>Vertebrata</taxon>
        <taxon>Euteleostomi</taxon>
        <taxon>Actinopterygii</taxon>
        <taxon>Neopterygii</taxon>
        <taxon>Teleostei</taxon>
        <taxon>Neoteleostei</taxon>
        <taxon>Acanthomorphata</taxon>
        <taxon>Gobiaria</taxon>
        <taxon>Gobiiformes</taxon>
        <taxon>Gobioidei</taxon>
        <taxon>Gobiidae</taxon>
        <taxon>Gobiinae</taxon>
        <taxon>Knipowitschia</taxon>
    </lineage>
</organism>
<dbReference type="GO" id="GO:0061511">
    <property type="term" value="P:centriole elongation"/>
    <property type="evidence" value="ECO:0007669"/>
    <property type="project" value="TreeGrafter"/>
</dbReference>
<dbReference type="InterPro" id="IPR009852">
    <property type="entry name" value="CENPJ_C_dom"/>
</dbReference>
<feature type="compositionally biased region" description="Pro residues" evidence="3">
    <location>
        <begin position="55"/>
        <end position="68"/>
    </location>
</feature>
<evidence type="ECO:0000313" key="6">
    <source>
        <dbReference type="EMBL" id="CAL1581628.1"/>
    </source>
</evidence>
<feature type="region of interest" description="Disordered" evidence="3">
    <location>
        <begin position="537"/>
        <end position="575"/>
    </location>
</feature>
<proteinExistence type="inferred from homology"/>
<feature type="coiled-coil region" evidence="2">
    <location>
        <begin position="766"/>
        <end position="825"/>
    </location>
</feature>
<dbReference type="GO" id="GO:0015631">
    <property type="term" value="F:tubulin binding"/>
    <property type="evidence" value="ECO:0007669"/>
    <property type="project" value="TreeGrafter"/>
</dbReference>
<dbReference type="GO" id="GO:0060271">
    <property type="term" value="P:cilium assembly"/>
    <property type="evidence" value="ECO:0007669"/>
    <property type="project" value="TreeGrafter"/>
</dbReference>
<feature type="compositionally biased region" description="Low complexity" evidence="3">
    <location>
        <begin position="622"/>
        <end position="635"/>
    </location>
</feature>
<dbReference type="PANTHER" id="PTHR10331">
    <property type="entry name" value="T COMPLEX PROTEIN 10"/>
    <property type="match status" value="1"/>
</dbReference>
<feature type="compositionally biased region" description="Basic and acidic residues" evidence="3">
    <location>
        <begin position="229"/>
        <end position="249"/>
    </location>
</feature>
<sequence>MRYRSQRKKNQKLQHPEQRSAGSVMPSPSSVGSAAPEDSHSLWMTCRAGVILRPGPDPAPGDAPPPPASTACSPRPDDSFLGHFAPLQASADSSCVALEPLSDMELNEDAAVECLDEPPGAALVMKLEQLRQWQQQMQQQLRSQQMQEILQLQQEQHRLLALVNHTDDVEELSGAAWEESTLHSTSLCHQQEENKGPQRTDPPPVQSVPQMNIEGEVSSPEEEQPQDQRWQERGEGSTHEETAATDRPIRPGAGSPRTFEEILEEQLRREETRLEPQTDPADVPGARPKRAFLRRGQGLLRFSGRTAQVKNSRSAALGRPEPLVHRKTAIVSQGPRARGPSSSLRQESSAPHSKNYFPQQGPPSQRLSEPAVREPAVREPAVREPAVREPAVREPAVREPALREPALREPALREPALRGPVGGPSRSRPEGLHPLGEAGHCGESSFRESVELGEFELLEQAAEELSFSSNSSFVLKVLQMDRQKRLPAQELHQRRLSSTPVKSPPRPPAEGGPQGDLEPAAGQVPWLPSVYTFPCETEPPYDKHTYEDHSLTPSEAADSDCEEPTLTEGLHQGPHQKQSCRVLFDDHDTWSQLSQEHSLSQDSTVVLVSTEEPASPPEASPPERVVSRKVAVSRAVEQDPPPSQLMSRLFPALKGPSHNAPVSTPPTAAHPRTDAQPAQSQLLRERLAELEVEIARFKKENAALSKLCQENQQEQEELRRERAQFKQLQAQESSRFEEYRQEEIRKLQKERRLFQKHMSAARTVPNKSERQEIQALKQQLSSLQDELRRKESRWANTHSRLRLQLEALGQDNAALREEVKTLEKLRITSWKKNSSDSEKSSAAKGVKFATPLDSKNSPPALASRGSRRASAPGATIRNKAVKSSLRRPSLLAQALEEVSSNPSPDPAQTGSSSDSCSEDSDSRLQEEAPVPDGKPEQVLDSGARLFIFPNGTRKELSPDGQTLRVTFFNGDTKEVTADQRVIYYYAEAQTTHITYPDGMEVLTFPNNQSEKHFPDGRKEITFPDQTVKTLYPNGREESVLTDGTIVQLHPDGRKEILFITGQREVHTAEYKRREYPDGTVKTVFSDGRQETRYPTGRVRIKDQDGTLLLDTP</sequence>